<feature type="region of interest" description="Disordered" evidence="6">
    <location>
        <begin position="329"/>
        <end position="350"/>
    </location>
</feature>
<keyword evidence="4" id="KW-0408">Iron</keyword>
<comment type="caution">
    <text evidence="8">The sequence shown here is derived from an EMBL/GenBank/DDBJ whole genome shotgun (WGS) entry which is preliminary data.</text>
</comment>
<feature type="domain" description="Rieske" evidence="7">
    <location>
        <begin position="9"/>
        <end position="114"/>
    </location>
</feature>
<evidence type="ECO:0000256" key="1">
    <source>
        <dbReference type="ARBA" id="ARBA00022714"/>
    </source>
</evidence>
<proteinExistence type="predicted"/>
<dbReference type="RefSeq" id="WP_153824194.1">
    <property type="nucleotide sequence ID" value="NZ_WJIE01000017.1"/>
</dbReference>
<accession>A0A6N7Q3I6</accession>
<name>A0A6N7Q3I6_9BACT</name>
<dbReference type="EMBL" id="WJIE01000017">
    <property type="protein sequence ID" value="MRG97410.1"/>
    <property type="molecule type" value="Genomic_DNA"/>
</dbReference>
<keyword evidence="3" id="KW-0560">Oxidoreductase</keyword>
<keyword evidence="5" id="KW-0411">Iron-sulfur</keyword>
<organism evidence="8 9">
    <name type="scientific">Polyangium spumosum</name>
    <dbReference type="NCBI Taxonomy" id="889282"/>
    <lineage>
        <taxon>Bacteria</taxon>
        <taxon>Pseudomonadati</taxon>
        <taxon>Myxococcota</taxon>
        <taxon>Polyangia</taxon>
        <taxon>Polyangiales</taxon>
        <taxon>Polyangiaceae</taxon>
        <taxon>Polyangium</taxon>
    </lineage>
</organism>
<dbReference type="InterPro" id="IPR044043">
    <property type="entry name" value="VanA_C_cat"/>
</dbReference>
<keyword evidence="2" id="KW-0479">Metal-binding</keyword>
<dbReference type="AlphaFoldDB" id="A0A6N7Q3I6"/>
<dbReference type="PANTHER" id="PTHR21266">
    <property type="entry name" value="IRON-SULFUR DOMAIN CONTAINING PROTEIN"/>
    <property type="match status" value="1"/>
</dbReference>
<dbReference type="Pfam" id="PF00355">
    <property type="entry name" value="Rieske"/>
    <property type="match status" value="1"/>
</dbReference>
<dbReference type="GO" id="GO:0051537">
    <property type="term" value="F:2 iron, 2 sulfur cluster binding"/>
    <property type="evidence" value="ECO:0007669"/>
    <property type="project" value="UniProtKB-KW"/>
</dbReference>
<dbReference type="PROSITE" id="PS51296">
    <property type="entry name" value="RIESKE"/>
    <property type="match status" value="1"/>
</dbReference>
<dbReference type="InterPro" id="IPR050584">
    <property type="entry name" value="Cholesterol_7-desaturase"/>
</dbReference>
<dbReference type="OrthoDB" id="9800167at2"/>
<dbReference type="PANTHER" id="PTHR21266:SF59">
    <property type="entry name" value="BLR4922 PROTEIN"/>
    <property type="match status" value="1"/>
</dbReference>
<dbReference type="SUPFAM" id="SSF50022">
    <property type="entry name" value="ISP domain"/>
    <property type="match status" value="1"/>
</dbReference>
<dbReference type="Gene3D" id="3.90.380.10">
    <property type="entry name" value="Naphthalene 1,2-dioxygenase Alpha Subunit, Chain A, domain 1"/>
    <property type="match status" value="1"/>
</dbReference>
<evidence type="ECO:0000313" key="9">
    <source>
        <dbReference type="Proteomes" id="UP000440224"/>
    </source>
</evidence>
<keyword evidence="1" id="KW-0001">2Fe-2S</keyword>
<dbReference type="CDD" id="cd03469">
    <property type="entry name" value="Rieske_RO_Alpha_N"/>
    <property type="match status" value="1"/>
</dbReference>
<evidence type="ECO:0000259" key="7">
    <source>
        <dbReference type="PROSITE" id="PS51296"/>
    </source>
</evidence>
<evidence type="ECO:0000256" key="4">
    <source>
        <dbReference type="ARBA" id="ARBA00023004"/>
    </source>
</evidence>
<dbReference type="Proteomes" id="UP000440224">
    <property type="component" value="Unassembled WGS sequence"/>
</dbReference>
<evidence type="ECO:0000313" key="8">
    <source>
        <dbReference type="EMBL" id="MRG97410.1"/>
    </source>
</evidence>
<dbReference type="InterPro" id="IPR017941">
    <property type="entry name" value="Rieske_2Fe-2S"/>
</dbReference>
<evidence type="ECO:0000256" key="3">
    <source>
        <dbReference type="ARBA" id="ARBA00023002"/>
    </source>
</evidence>
<reference evidence="8 9" key="1">
    <citation type="submission" date="2019-10" db="EMBL/GenBank/DDBJ databases">
        <title>A soil myxobacterium in the family Polyangiaceae.</title>
        <authorList>
            <person name="Li Y."/>
            <person name="Wang J."/>
        </authorList>
    </citation>
    <scope>NUCLEOTIDE SEQUENCE [LARGE SCALE GENOMIC DNA]</scope>
    <source>
        <strain evidence="8 9">DSM 14734</strain>
    </source>
</reference>
<gene>
    <name evidence="8" type="ORF">GF068_36605</name>
</gene>
<dbReference type="InterPro" id="IPR036922">
    <property type="entry name" value="Rieske_2Fe-2S_sf"/>
</dbReference>
<dbReference type="Gene3D" id="2.102.10.10">
    <property type="entry name" value="Rieske [2Fe-2S] iron-sulphur domain"/>
    <property type="match status" value="1"/>
</dbReference>
<evidence type="ECO:0000256" key="6">
    <source>
        <dbReference type="SAM" id="MobiDB-lite"/>
    </source>
</evidence>
<sequence length="350" mass="38766">MFESFANVWTPVITARELGKKPRSVKVAGETLALFRDGKGGVGALVDRCPHRGVALSLGQVNADGCLACPFHGWAFQKDGACTKVPLNTISAEKRARFGATAVPVREVGHLVWVFTGPDPAGTEPEPPPALVEPGWHVGYNQEIWKTHWTRAMENMLDMPHLPFIHGKSIGRELKQKMTPDTRLDVRIEPAPFGGRIFSKWDHEPAEVEILEWRKPNAMELHIMDGAKRKMYLHVYCIPIDEGHTKMLVASARTFFGSQVFTWIATRFNNVLGEDRAVLETSSPLEVPPPGEEPSVATDAPTLYFRKYYFRELRGSTTTLVPTGRLVRKADAPQPEAEEAGMPDGAAAVH</sequence>
<keyword evidence="9" id="KW-1185">Reference proteome</keyword>
<protein>
    <submittedName>
        <fullName evidence="8">Rieske 2Fe-2S domain-containing protein</fullName>
    </submittedName>
</protein>
<dbReference type="GO" id="GO:0016491">
    <property type="term" value="F:oxidoreductase activity"/>
    <property type="evidence" value="ECO:0007669"/>
    <property type="project" value="UniProtKB-KW"/>
</dbReference>
<evidence type="ECO:0000256" key="5">
    <source>
        <dbReference type="ARBA" id="ARBA00023014"/>
    </source>
</evidence>
<evidence type="ECO:0000256" key="2">
    <source>
        <dbReference type="ARBA" id="ARBA00022723"/>
    </source>
</evidence>
<dbReference type="GO" id="GO:0046872">
    <property type="term" value="F:metal ion binding"/>
    <property type="evidence" value="ECO:0007669"/>
    <property type="project" value="UniProtKB-KW"/>
</dbReference>
<dbReference type="SUPFAM" id="SSF55961">
    <property type="entry name" value="Bet v1-like"/>
    <property type="match status" value="1"/>
</dbReference>
<dbReference type="Pfam" id="PF19112">
    <property type="entry name" value="VanA_C"/>
    <property type="match status" value="1"/>
</dbReference>